<comment type="similarity">
    <text evidence="11">Belongs to the ABC transporter superfamily. UvrA family.</text>
</comment>
<keyword evidence="17" id="KW-1185">Reference proteome</keyword>
<dbReference type="GO" id="GO:0003677">
    <property type="term" value="F:DNA binding"/>
    <property type="evidence" value="ECO:0007669"/>
    <property type="project" value="UniProtKB-KW"/>
</dbReference>
<keyword evidence="10" id="KW-0234">DNA repair</keyword>
<keyword evidence="5" id="KW-0227">DNA damage</keyword>
<evidence type="ECO:0000256" key="14">
    <source>
        <dbReference type="SAM" id="MobiDB-lite"/>
    </source>
</evidence>
<dbReference type="KEGG" id="scl:sce6315"/>
<evidence type="ECO:0000256" key="11">
    <source>
        <dbReference type="ARBA" id="ARBA00038000"/>
    </source>
</evidence>
<gene>
    <name evidence="16" type="primary">uvrA3</name>
    <name evidence="16" type="ordered locus">sce6315</name>
</gene>
<keyword evidence="2" id="KW-0963">Cytoplasm</keyword>
<evidence type="ECO:0000313" key="16">
    <source>
        <dbReference type="EMBL" id="CAN96482.1"/>
    </source>
</evidence>
<evidence type="ECO:0000256" key="3">
    <source>
        <dbReference type="ARBA" id="ARBA00022737"/>
    </source>
</evidence>
<dbReference type="EMBL" id="AM746676">
    <property type="protein sequence ID" value="CAN96482.1"/>
    <property type="molecule type" value="Genomic_DNA"/>
</dbReference>
<dbReference type="Proteomes" id="UP000002139">
    <property type="component" value="Chromosome"/>
</dbReference>
<accession>A9GJS2</accession>
<dbReference type="PANTHER" id="PTHR43152:SF2">
    <property type="entry name" value="DRUG RESISTANCE ABC TRANSPORTER"/>
    <property type="match status" value="1"/>
</dbReference>
<evidence type="ECO:0000256" key="5">
    <source>
        <dbReference type="ARBA" id="ARBA00022763"/>
    </source>
</evidence>
<evidence type="ECO:0000256" key="7">
    <source>
        <dbReference type="ARBA" id="ARBA00022840"/>
    </source>
</evidence>
<dbReference type="GO" id="GO:0005737">
    <property type="term" value="C:cytoplasm"/>
    <property type="evidence" value="ECO:0007669"/>
    <property type="project" value="UniProtKB-SubCell"/>
</dbReference>
<dbReference type="STRING" id="448385.sce6315"/>
<evidence type="ECO:0000256" key="12">
    <source>
        <dbReference type="ARBA" id="ARBA00039316"/>
    </source>
</evidence>
<protein>
    <recommendedName>
        <fullName evidence="12">UvrABC system protein A</fullName>
    </recommendedName>
    <alternativeName>
        <fullName evidence="13">Excinuclease ABC subunit A</fullName>
    </alternativeName>
</protein>
<proteinExistence type="inferred from homology"/>
<feature type="domain" description="ABC transporter" evidence="15">
    <location>
        <begin position="493"/>
        <end position="787"/>
    </location>
</feature>
<dbReference type="Gene3D" id="3.40.50.300">
    <property type="entry name" value="P-loop containing nucleotide triphosphate hydrolases"/>
    <property type="match status" value="2"/>
</dbReference>
<evidence type="ECO:0000256" key="13">
    <source>
        <dbReference type="ARBA" id="ARBA00042156"/>
    </source>
</evidence>
<keyword evidence="7" id="KW-0067">ATP-binding</keyword>
<evidence type="ECO:0000256" key="10">
    <source>
        <dbReference type="ARBA" id="ARBA00023204"/>
    </source>
</evidence>
<evidence type="ECO:0000256" key="1">
    <source>
        <dbReference type="ARBA" id="ARBA00004496"/>
    </source>
</evidence>
<keyword evidence="3" id="KW-0677">Repeat</keyword>
<dbReference type="BioCyc" id="SCEL448385:SCE_RS32390-MONOMER"/>
<reference evidence="16 17" key="1">
    <citation type="journal article" date="2007" name="Nat. Biotechnol.">
        <title>Complete genome sequence of the myxobacterium Sorangium cellulosum.</title>
        <authorList>
            <person name="Schneiker S."/>
            <person name="Perlova O."/>
            <person name="Kaiser O."/>
            <person name="Gerth K."/>
            <person name="Alici A."/>
            <person name="Altmeyer M.O."/>
            <person name="Bartels D."/>
            <person name="Bekel T."/>
            <person name="Beyer S."/>
            <person name="Bode E."/>
            <person name="Bode H.B."/>
            <person name="Bolten C.J."/>
            <person name="Choudhuri J.V."/>
            <person name="Doss S."/>
            <person name="Elnakady Y.A."/>
            <person name="Frank B."/>
            <person name="Gaigalat L."/>
            <person name="Goesmann A."/>
            <person name="Groeger C."/>
            <person name="Gross F."/>
            <person name="Jelsbak L."/>
            <person name="Jelsbak L."/>
            <person name="Kalinowski J."/>
            <person name="Kegler C."/>
            <person name="Knauber T."/>
            <person name="Konietzny S."/>
            <person name="Kopp M."/>
            <person name="Krause L."/>
            <person name="Krug D."/>
            <person name="Linke B."/>
            <person name="Mahmud T."/>
            <person name="Martinez-Arias R."/>
            <person name="McHardy A.C."/>
            <person name="Merai M."/>
            <person name="Meyer F."/>
            <person name="Mormann S."/>
            <person name="Munoz-Dorado J."/>
            <person name="Perez J."/>
            <person name="Pradella S."/>
            <person name="Rachid S."/>
            <person name="Raddatz G."/>
            <person name="Rosenau F."/>
            <person name="Rueckert C."/>
            <person name="Sasse F."/>
            <person name="Scharfe M."/>
            <person name="Schuster S.C."/>
            <person name="Suen G."/>
            <person name="Treuner-Lange A."/>
            <person name="Velicer G.J."/>
            <person name="Vorholter F.-J."/>
            <person name="Weissman K.J."/>
            <person name="Welch R.D."/>
            <person name="Wenzel S.C."/>
            <person name="Whitworth D.E."/>
            <person name="Wilhelm S."/>
            <person name="Wittmann C."/>
            <person name="Bloecker H."/>
            <person name="Puehler A."/>
            <person name="Mueller R."/>
        </authorList>
    </citation>
    <scope>NUCLEOTIDE SEQUENCE [LARGE SCALE GENOMIC DNA]</scope>
    <source>
        <strain evidence="17">So ce56</strain>
    </source>
</reference>
<dbReference type="GO" id="GO:0004518">
    <property type="term" value="F:nuclease activity"/>
    <property type="evidence" value="ECO:0007669"/>
    <property type="project" value="UniProtKB-KW"/>
</dbReference>
<dbReference type="eggNOG" id="COG0178">
    <property type="taxonomic scope" value="Bacteria"/>
</dbReference>
<dbReference type="Pfam" id="PF00005">
    <property type="entry name" value="ABC_tran"/>
    <property type="match status" value="1"/>
</dbReference>
<dbReference type="Gene3D" id="1.20.1580.10">
    <property type="entry name" value="ABC transporter ATPase like domain"/>
    <property type="match status" value="2"/>
</dbReference>
<feature type="compositionally biased region" description="Polar residues" evidence="14">
    <location>
        <begin position="1"/>
        <end position="11"/>
    </location>
</feature>
<evidence type="ECO:0000256" key="8">
    <source>
        <dbReference type="ARBA" id="ARBA00022881"/>
    </source>
</evidence>
<dbReference type="PANTHER" id="PTHR43152">
    <property type="entry name" value="UVRABC SYSTEM PROTEIN A"/>
    <property type="match status" value="1"/>
</dbReference>
<evidence type="ECO:0000256" key="6">
    <source>
        <dbReference type="ARBA" id="ARBA00022769"/>
    </source>
</evidence>
<evidence type="ECO:0000256" key="2">
    <source>
        <dbReference type="ARBA" id="ARBA00022490"/>
    </source>
</evidence>
<keyword evidence="9" id="KW-0238">DNA-binding</keyword>
<name>A9GJS2_SORC5</name>
<keyword evidence="4" id="KW-0547">Nucleotide-binding</keyword>
<evidence type="ECO:0000259" key="15">
    <source>
        <dbReference type="PROSITE" id="PS50893"/>
    </source>
</evidence>
<feature type="compositionally biased region" description="Basic and acidic residues" evidence="14">
    <location>
        <begin position="12"/>
        <end position="21"/>
    </location>
</feature>
<evidence type="ECO:0000256" key="4">
    <source>
        <dbReference type="ARBA" id="ARBA00022741"/>
    </source>
</evidence>
<dbReference type="GO" id="GO:0016887">
    <property type="term" value="F:ATP hydrolysis activity"/>
    <property type="evidence" value="ECO:0007669"/>
    <property type="project" value="InterPro"/>
</dbReference>
<feature type="region of interest" description="Disordered" evidence="14">
    <location>
        <begin position="1"/>
        <end position="21"/>
    </location>
</feature>
<dbReference type="PROSITE" id="PS50893">
    <property type="entry name" value="ABC_TRANSPORTER_2"/>
    <property type="match status" value="1"/>
</dbReference>
<dbReference type="InterPro" id="IPR027417">
    <property type="entry name" value="P-loop_NTPase"/>
</dbReference>
<evidence type="ECO:0000313" key="17">
    <source>
        <dbReference type="Proteomes" id="UP000002139"/>
    </source>
</evidence>
<organism evidence="16 17">
    <name type="scientific">Sorangium cellulosum (strain So ce56)</name>
    <name type="common">Polyangium cellulosum (strain So ce56)</name>
    <dbReference type="NCBI Taxonomy" id="448385"/>
    <lineage>
        <taxon>Bacteria</taxon>
        <taxon>Pseudomonadati</taxon>
        <taxon>Myxococcota</taxon>
        <taxon>Polyangia</taxon>
        <taxon>Polyangiales</taxon>
        <taxon>Polyangiaceae</taxon>
        <taxon>Sorangium</taxon>
    </lineage>
</organism>
<dbReference type="SUPFAM" id="SSF52540">
    <property type="entry name" value="P-loop containing nucleoside triphosphate hydrolases"/>
    <property type="match status" value="2"/>
</dbReference>
<dbReference type="HOGENOM" id="CLU_001370_2_1_7"/>
<dbReference type="InterPro" id="IPR003439">
    <property type="entry name" value="ABC_transporter-like_ATP-bd"/>
</dbReference>
<keyword evidence="6" id="KW-0228">DNA excision</keyword>
<dbReference type="AlphaFoldDB" id="A9GJS2"/>
<keyword evidence="8" id="KW-0267">Excision nuclease</keyword>
<dbReference type="GO" id="GO:0005524">
    <property type="term" value="F:ATP binding"/>
    <property type="evidence" value="ECO:0007669"/>
    <property type="project" value="UniProtKB-KW"/>
</dbReference>
<dbReference type="Gene3D" id="1.10.8.280">
    <property type="entry name" value="ABC transporter ATPase domain-like"/>
    <property type="match status" value="1"/>
</dbReference>
<dbReference type="GO" id="GO:0006281">
    <property type="term" value="P:DNA repair"/>
    <property type="evidence" value="ECO:0007669"/>
    <property type="project" value="UniProtKB-KW"/>
</dbReference>
<comment type="subcellular location">
    <subcellularLocation>
        <location evidence="1">Cytoplasm</location>
    </subcellularLocation>
</comment>
<evidence type="ECO:0000256" key="9">
    <source>
        <dbReference type="ARBA" id="ARBA00023125"/>
    </source>
</evidence>
<sequence length="809" mass="86296">MIANMASSKQQAADRQHAADSHDWIRVQGARENNLKDVSVEIPKRRLTVFTGVSGSGKSSLVFGTIAAESQRLINETYSAFVQGFMPTLARPEVDVLEGLTTAIIVDQERMGANSRSTVGTATDANAMLRVLWSRLGKPHIGSSNAFSFNVPSVRGVGAISIEKAGGKKTEKREFVVNGGMCPKCEGMGSVSDFDLSQLYDDSKSLNEGALTIPGYSMDGWYGRIFNGCGFFDANKPIRKFTKKELHDLLHKEPTKIKVEGINLTYEGLIPKIQKSMLSKDVDAMQPHIRAFVERAIKFSTCPECGGTRLSEAARSSKIKGINIADACAMQINDLAKWVRDLNEPSVKPLLATLRHTLDSFVEIGLGYLSLDRPSGTLSGGEAQRTKMIGHLGSSLTDVTYVFDEPTVGLHPHDIQRMNELLLRLRDKGNTVLVVEHKPETIAIADHVVDLGPGAGTAGGEVVFTGTVEGLRASGTLTGRHLSDRASLKRSVRKPSGVMKVRGARAHNLKNVDVDIPLGVLVVVTGVAGSGKSSLIHGSVSGRDGVVSVDQTPIRGSRRSNPATYTDLLEPIRKAFAKANGVKPALFSANSEGACPTCNGAGVIYTDLAMMAGVTTVCEDCEGRRFQASVLEYRLGKLNIAEVLDLSVAEAVGFFGAGKAHTPAAHAILQRMADVGLGYLRLGQPLTTLSGGERQRLKLATHMGADGGVYVLDEPTTGLHLADLEQLLGLLDRLVDSGKSVIVIEHHQAVMAHADWIIDLGPGAGHDGGRIVFEGTPADLVAAKSTLTGEHLAAFVGSQPKAAASRQAR</sequence>